<evidence type="ECO:0000313" key="2">
    <source>
        <dbReference type="EMBL" id="BBP87559.1"/>
    </source>
</evidence>
<accession>A0A5S9M6L4</accession>
<sequence>MTRVSLHGNPSNLLTIPAIFNTLSIIIVSVIVKKKFFEQNADPHLSNYTISLTFLFLSTRFK</sequence>
<dbReference type="Proteomes" id="UP000464658">
    <property type="component" value="Chromosome"/>
</dbReference>
<reference evidence="2 3" key="1">
    <citation type="submission" date="2019-12" db="EMBL/GenBank/DDBJ databases">
        <title>Full genome sequence of a Bacillus safensis strain isolated from commercially available natto in Indonesia.</title>
        <authorList>
            <person name="Yoshida M."/>
            <person name="Uomi M."/>
            <person name="Waturangi D."/>
            <person name="Ekaputri J.J."/>
            <person name="Setiamarga D.H.E."/>
        </authorList>
    </citation>
    <scope>NUCLEOTIDE SEQUENCE [LARGE SCALE GENOMIC DNA]</scope>
    <source>
        <strain evidence="2 3">IDN1</strain>
    </source>
</reference>
<organism evidence="2 3">
    <name type="scientific">Bacillus safensis</name>
    <dbReference type="NCBI Taxonomy" id="561879"/>
    <lineage>
        <taxon>Bacteria</taxon>
        <taxon>Bacillati</taxon>
        <taxon>Bacillota</taxon>
        <taxon>Bacilli</taxon>
        <taxon>Bacillales</taxon>
        <taxon>Bacillaceae</taxon>
        <taxon>Bacillus</taxon>
    </lineage>
</organism>
<feature type="transmembrane region" description="Helical" evidence="1">
    <location>
        <begin position="12"/>
        <end position="32"/>
    </location>
</feature>
<dbReference type="AlphaFoldDB" id="A0A5S9M6L4"/>
<keyword evidence="1" id="KW-0812">Transmembrane</keyword>
<dbReference type="EMBL" id="AP021906">
    <property type="protein sequence ID" value="BBP87559.1"/>
    <property type="molecule type" value="Genomic_DNA"/>
</dbReference>
<keyword evidence="1" id="KW-1133">Transmembrane helix</keyword>
<protein>
    <submittedName>
        <fullName evidence="2">Uncharacterized protein</fullName>
    </submittedName>
</protein>
<evidence type="ECO:0000256" key="1">
    <source>
        <dbReference type="SAM" id="Phobius"/>
    </source>
</evidence>
<keyword evidence="1" id="KW-0472">Membrane</keyword>
<name>A0A5S9M6L4_BACIA</name>
<gene>
    <name evidence="2" type="ORF">BsIDN1_11770</name>
</gene>
<evidence type="ECO:0000313" key="3">
    <source>
        <dbReference type="Proteomes" id="UP000464658"/>
    </source>
</evidence>
<proteinExistence type="predicted"/>